<evidence type="ECO:0000313" key="2">
    <source>
        <dbReference type="EMBL" id="ACL10499.1"/>
    </source>
</evidence>
<keyword evidence="1" id="KW-0812">Transmembrane</keyword>
<dbReference type="Proteomes" id="UP000006903">
    <property type="component" value="Chromosome"/>
</dbReference>
<dbReference type="STRING" id="490899.DKAM_0170"/>
<dbReference type="KEGG" id="dka:DKAM_0170"/>
<gene>
    <name evidence="2" type="ordered locus">DKAM_0170</name>
</gene>
<reference evidence="2 3" key="1">
    <citation type="journal article" date="2009" name="J. Bacteriol.">
        <title>Complete genome sequence of the anaerobic, protein-degrading hyperthermophilic crenarchaeon Desulfurococcus kamchatkensis.</title>
        <authorList>
            <person name="Ravin N.V."/>
            <person name="Mardanov A.V."/>
            <person name="Beletsky A.V."/>
            <person name="Kublanov I.V."/>
            <person name="Kolganova T.V."/>
            <person name="Lebedinsky A.V."/>
            <person name="Chernyh N.A."/>
            <person name="Bonch-Osmolovskaya E.A."/>
            <person name="Skryabin K.G."/>
        </authorList>
    </citation>
    <scope>NUCLEOTIDE SEQUENCE [LARGE SCALE GENOMIC DNA]</scope>
    <source>
        <strain evidence="3">DSM 18924 / JCM 16383 / VKM B-2413 / 1221n</strain>
    </source>
</reference>
<organism evidence="2 3">
    <name type="scientific">Desulfurococcus amylolyticus (strain DSM 18924 / JCM 16383 / VKM B-2413 / 1221n)</name>
    <name type="common">Desulfurococcus kamchatkensis</name>
    <dbReference type="NCBI Taxonomy" id="490899"/>
    <lineage>
        <taxon>Archaea</taxon>
        <taxon>Thermoproteota</taxon>
        <taxon>Thermoprotei</taxon>
        <taxon>Desulfurococcales</taxon>
        <taxon>Desulfurococcaceae</taxon>
        <taxon>Desulfurococcus</taxon>
    </lineage>
</organism>
<feature type="transmembrane region" description="Helical" evidence="1">
    <location>
        <begin position="7"/>
        <end position="25"/>
    </location>
</feature>
<protein>
    <submittedName>
        <fullName evidence="2">Uncharacterized protein</fullName>
    </submittedName>
</protein>
<evidence type="ECO:0000313" key="3">
    <source>
        <dbReference type="Proteomes" id="UP000006903"/>
    </source>
</evidence>
<dbReference type="eggNOG" id="arCOG10615">
    <property type="taxonomic scope" value="Archaea"/>
</dbReference>
<evidence type="ECO:0000256" key="1">
    <source>
        <dbReference type="SAM" id="Phobius"/>
    </source>
</evidence>
<sequence length="430" mass="49251">MRAQLPLVIAVTLLVFVITTTLFYMTSTLTHTSSIWMNESEESTWRSINEQLDSVIISAISGANETAYMAFKQKWGRQVMSYNDINQSSITYVRRCGRSSITYYTIYDYTSFVRPGNLTRYYDGVGVWYALNNFAGILYNQTLQVDYANAISSSIYSVLNNWASLVRDIGITVIVYPPTVKYEYVFEGDPSTPFSRFSNRLRVNVSLDVFSVNAGYKHFDKYVEYGFNVTFYRGRMINDSFIIPLYITAYVDINGQRSMYIPDPSTVTLRIYSKMLERIGFINLTSDEWGSNYASGYLYASYYYDNGTTLLLFKIPVTIDTYKYWDTIVIDKILNATVFCRDSSWFINYMAPRRLDSNTCCGIGSSCYSSTTQAYLFAGLLSLDINGLTMFSGVKIVWKTYFDATSKSYTIFASLYGDEKSDFQITVPLY</sequence>
<dbReference type="HOGENOM" id="CLU_649923_0_0_2"/>
<dbReference type="EMBL" id="CP001140">
    <property type="protein sequence ID" value="ACL10499.1"/>
    <property type="molecule type" value="Genomic_DNA"/>
</dbReference>
<proteinExistence type="predicted"/>
<accession>B8D2V2</accession>
<keyword evidence="1" id="KW-0472">Membrane</keyword>
<dbReference type="AlphaFoldDB" id="B8D2V2"/>
<keyword evidence="1" id="KW-1133">Transmembrane helix</keyword>
<dbReference type="RefSeq" id="WP_012607841.1">
    <property type="nucleotide sequence ID" value="NC_011766.1"/>
</dbReference>
<name>B8D2V2_DESA1</name>
<dbReference type="GeneID" id="7170474"/>